<name>A0A9P0JRN5_ACAOB</name>
<evidence type="ECO:0000256" key="1">
    <source>
        <dbReference type="SAM" id="MobiDB-lite"/>
    </source>
</evidence>
<evidence type="ECO:0000313" key="3">
    <source>
        <dbReference type="Proteomes" id="UP001152888"/>
    </source>
</evidence>
<proteinExistence type="predicted"/>
<organism evidence="2 3">
    <name type="scientific">Acanthoscelides obtectus</name>
    <name type="common">Bean weevil</name>
    <name type="synonym">Bruchus obtectus</name>
    <dbReference type="NCBI Taxonomy" id="200917"/>
    <lineage>
        <taxon>Eukaryota</taxon>
        <taxon>Metazoa</taxon>
        <taxon>Ecdysozoa</taxon>
        <taxon>Arthropoda</taxon>
        <taxon>Hexapoda</taxon>
        <taxon>Insecta</taxon>
        <taxon>Pterygota</taxon>
        <taxon>Neoptera</taxon>
        <taxon>Endopterygota</taxon>
        <taxon>Coleoptera</taxon>
        <taxon>Polyphaga</taxon>
        <taxon>Cucujiformia</taxon>
        <taxon>Chrysomeloidea</taxon>
        <taxon>Chrysomelidae</taxon>
        <taxon>Bruchinae</taxon>
        <taxon>Bruchini</taxon>
        <taxon>Acanthoscelides</taxon>
    </lineage>
</organism>
<dbReference type="EMBL" id="CAKOFQ010006662">
    <property type="protein sequence ID" value="CAH1955812.1"/>
    <property type="molecule type" value="Genomic_DNA"/>
</dbReference>
<evidence type="ECO:0000313" key="2">
    <source>
        <dbReference type="EMBL" id="CAH1955812.1"/>
    </source>
</evidence>
<evidence type="ECO:0008006" key="4">
    <source>
        <dbReference type="Google" id="ProtNLM"/>
    </source>
</evidence>
<reference evidence="2" key="1">
    <citation type="submission" date="2022-03" db="EMBL/GenBank/DDBJ databases">
        <authorList>
            <person name="Sayadi A."/>
        </authorList>
    </citation>
    <scope>NUCLEOTIDE SEQUENCE</scope>
</reference>
<dbReference type="AlphaFoldDB" id="A0A9P0JRN5"/>
<feature type="region of interest" description="Disordered" evidence="1">
    <location>
        <begin position="1"/>
        <end position="35"/>
    </location>
</feature>
<dbReference type="OrthoDB" id="419189at2759"/>
<dbReference type="Proteomes" id="UP001152888">
    <property type="component" value="Unassembled WGS sequence"/>
</dbReference>
<protein>
    <recommendedName>
        <fullName evidence="4">Reverse transcriptase domain-containing protein</fullName>
    </recommendedName>
</protein>
<sequence>MTGDCISDGGGAAPPGHPGGDVADSGVKEGPMLGPPMPPPMCMPGLVGCRIPGGGWREAPLGGMGCACEWAAIDAGSDVRDMSTMVSPRPSRKVIPECPAVVCEWTDIRFTKIVTKSWLFRSKCLLRLQATKLEKGNGSPATKKIKGGRIQRLTCKKHSTGILKFLEKIIAMQLTEYKEAKVVLPDIQSGFRRGYGCSDALLKITDDIIVAKDASYSDNSENYLNYSSLKYNGLVDCRPS</sequence>
<keyword evidence="3" id="KW-1185">Reference proteome</keyword>
<accession>A0A9P0JRN5</accession>
<comment type="caution">
    <text evidence="2">The sequence shown here is derived from an EMBL/GenBank/DDBJ whole genome shotgun (WGS) entry which is preliminary data.</text>
</comment>
<gene>
    <name evidence="2" type="ORF">ACAOBT_LOCUS1263</name>
</gene>